<sequence length="92" mass="10675">MLKLMNELGIHSILRKKRHGKHGKTSHIAPNLLNRDFTATALNQKWGTDVTEFHVGQEKLYFSPLMDLANREIIAYNFATRPKFSLVKKRLE</sequence>
<reference evidence="1 2" key="1">
    <citation type="submission" date="2012-04" db="EMBL/GenBank/DDBJ databases">
        <authorList>
            <person name="Harkins D.M."/>
            <person name="Madupu R."/>
            <person name="Durkin A.S."/>
            <person name="Torralba M."/>
            <person name="Methe B."/>
            <person name="Sutton G.G."/>
            <person name="Nelson K.E."/>
        </authorList>
    </citation>
    <scope>NUCLEOTIDE SEQUENCE [LARGE SCALE GENOMIC DNA]</scope>
    <source>
        <strain evidence="1 2">HK411</strain>
    </source>
</reference>
<gene>
    <name evidence="1" type="ORF">HMPREF1054_2005</name>
</gene>
<name>I2NGV5_9PAST</name>
<evidence type="ECO:0000313" key="1">
    <source>
        <dbReference type="EMBL" id="EIG25066.1"/>
    </source>
</evidence>
<evidence type="ECO:0000313" key="2">
    <source>
        <dbReference type="Proteomes" id="UP000003345"/>
    </source>
</evidence>
<dbReference type="eggNOG" id="COG2801">
    <property type="taxonomic scope" value="Bacteria"/>
</dbReference>
<protein>
    <submittedName>
        <fullName evidence="1">ISPsy8, transposase OrfB family protein</fullName>
    </submittedName>
</protein>
<dbReference type="InterPro" id="IPR050900">
    <property type="entry name" value="Transposase_IS3/IS150/IS904"/>
</dbReference>
<comment type="caution">
    <text evidence="1">The sequence shown here is derived from an EMBL/GenBank/DDBJ whole genome shotgun (WGS) entry which is preliminary data.</text>
</comment>
<proteinExistence type="predicted"/>
<accession>I2NGV5</accession>
<organism evidence="1 2">
    <name type="scientific">Haemophilus paraphrohaemolyticus HK411</name>
    <dbReference type="NCBI Taxonomy" id="1095743"/>
    <lineage>
        <taxon>Bacteria</taxon>
        <taxon>Pseudomonadati</taxon>
        <taxon>Pseudomonadota</taxon>
        <taxon>Gammaproteobacteria</taxon>
        <taxon>Pasteurellales</taxon>
        <taxon>Pasteurellaceae</taxon>
        <taxon>Haemophilus</taxon>
    </lineage>
</organism>
<dbReference type="Proteomes" id="UP000003345">
    <property type="component" value="Unassembled WGS sequence"/>
</dbReference>
<dbReference type="EMBL" id="AJMU01000063">
    <property type="protein sequence ID" value="EIG25066.1"/>
    <property type="molecule type" value="Genomic_DNA"/>
</dbReference>
<dbReference type="PANTHER" id="PTHR46889">
    <property type="entry name" value="TRANSPOSASE INSF FOR INSERTION SEQUENCE IS3B-RELATED"/>
    <property type="match status" value="1"/>
</dbReference>
<dbReference type="PATRIC" id="fig|1095743.3.peg.1239"/>
<dbReference type="AlphaFoldDB" id="I2NGV5"/>
<dbReference type="InterPro" id="IPR012337">
    <property type="entry name" value="RNaseH-like_sf"/>
</dbReference>
<dbReference type="PANTHER" id="PTHR46889:SF4">
    <property type="entry name" value="TRANSPOSASE INSO FOR INSERTION SEQUENCE ELEMENT IS911B-RELATED"/>
    <property type="match status" value="1"/>
</dbReference>
<dbReference type="SUPFAM" id="SSF53098">
    <property type="entry name" value="Ribonuclease H-like"/>
    <property type="match status" value="1"/>
</dbReference>